<evidence type="ECO:0000256" key="1">
    <source>
        <dbReference type="SAM" id="SignalP"/>
    </source>
</evidence>
<evidence type="ECO:0000313" key="3">
    <source>
        <dbReference type="Proteomes" id="UP000589036"/>
    </source>
</evidence>
<comment type="caution">
    <text evidence="2">The sequence shown here is derived from an EMBL/GenBank/DDBJ whole genome shotgun (WGS) entry which is preliminary data.</text>
</comment>
<feature type="chain" id="PRO_5032849102" evidence="1">
    <location>
        <begin position="32"/>
        <end position="187"/>
    </location>
</feature>
<proteinExistence type="predicted"/>
<accession>A0A852U2K2</accession>
<dbReference type="EMBL" id="JACCCC010000001">
    <property type="protein sequence ID" value="NYE49173.1"/>
    <property type="molecule type" value="Genomic_DNA"/>
</dbReference>
<dbReference type="AlphaFoldDB" id="A0A852U2K2"/>
<feature type="signal peptide" evidence="1">
    <location>
        <begin position="1"/>
        <end position="31"/>
    </location>
</feature>
<dbReference type="RefSeq" id="WP_179644886.1">
    <property type="nucleotide sequence ID" value="NZ_BAAAYY010000031.1"/>
</dbReference>
<reference evidence="2 3" key="1">
    <citation type="submission" date="2020-07" db="EMBL/GenBank/DDBJ databases">
        <title>Sequencing the genomes of 1000 actinobacteria strains.</title>
        <authorList>
            <person name="Klenk H.-P."/>
        </authorList>
    </citation>
    <scope>NUCLEOTIDE SEQUENCE [LARGE SCALE GENOMIC DNA]</scope>
    <source>
        <strain evidence="2 3">CXB654</strain>
    </source>
</reference>
<sequence length="187" mass="20429">MSLLSKAVYRPAAMVLTVAAVGFFATPLSYADESGESGSDEQRVIPVVATSDPSNTSWEGANAEVNQIQRSESSNYTSLTWSVRNNSQQDINFTDFSESGYVYEVLSTSGVTLLDEKNGIRYYPYIDSEEHCVCSGPGYSSGSGQFHAIVQPEGYATYWDAYKLSEDTTEVTVEIPGFLPIQNVPVE</sequence>
<protein>
    <submittedName>
        <fullName evidence="2">Uncharacterized protein</fullName>
    </submittedName>
</protein>
<keyword evidence="3" id="KW-1185">Reference proteome</keyword>
<name>A0A852U2K2_9ACTN</name>
<organism evidence="2 3">
    <name type="scientific">Spinactinospora alkalitolerans</name>
    <dbReference type="NCBI Taxonomy" id="687207"/>
    <lineage>
        <taxon>Bacteria</taxon>
        <taxon>Bacillati</taxon>
        <taxon>Actinomycetota</taxon>
        <taxon>Actinomycetes</taxon>
        <taxon>Streptosporangiales</taxon>
        <taxon>Nocardiopsidaceae</taxon>
        <taxon>Spinactinospora</taxon>
    </lineage>
</organism>
<keyword evidence="1" id="KW-0732">Signal</keyword>
<dbReference type="Proteomes" id="UP000589036">
    <property type="component" value="Unassembled WGS sequence"/>
</dbReference>
<gene>
    <name evidence="2" type="ORF">HDA32_004293</name>
</gene>
<evidence type="ECO:0000313" key="2">
    <source>
        <dbReference type="EMBL" id="NYE49173.1"/>
    </source>
</evidence>